<feature type="domain" description="Rab-GAP TBC" evidence="3">
    <location>
        <begin position="262"/>
        <end position="469"/>
    </location>
</feature>
<feature type="compositionally biased region" description="Low complexity" evidence="2">
    <location>
        <begin position="704"/>
        <end position="713"/>
    </location>
</feature>
<evidence type="ECO:0000259" key="3">
    <source>
        <dbReference type="PROSITE" id="PS50086"/>
    </source>
</evidence>
<dbReference type="Gene3D" id="1.10.8.270">
    <property type="entry name" value="putative rabgap domain of human tbc1 domain family member 14 like domains"/>
    <property type="match status" value="1"/>
</dbReference>
<dbReference type="AlphaFoldDB" id="A0A9P0NAW1"/>
<dbReference type="InterPro" id="IPR000195">
    <property type="entry name" value="Rab-GAP-TBC_dom"/>
</dbReference>
<proteinExistence type="predicted"/>
<dbReference type="Proteomes" id="UP001154329">
    <property type="component" value="Chromosome 1"/>
</dbReference>
<feature type="region of interest" description="Disordered" evidence="2">
    <location>
        <begin position="867"/>
        <end position="910"/>
    </location>
</feature>
<keyword evidence="5" id="KW-1185">Reference proteome</keyword>
<gene>
    <name evidence="4" type="ORF">APHIGO_LOCUS2603</name>
</gene>
<dbReference type="FunFam" id="1.10.8.270:FF:000009">
    <property type="entry name" value="TBC1 domain family member 30"/>
    <property type="match status" value="1"/>
</dbReference>
<dbReference type="SMART" id="SM00164">
    <property type="entry name" value="TBC"/>
    <property type="match status" value="1"/>
</dbReference>
<dbReference type="FunFam" id="1.10.472.80:FF:000011">
    <property type="entry name" value="TBC1 domain family member 30"/>
    <property type="match status" value="1"/>
</dbReference>
<organism evidence="4 5">
    <name type="scientific">Aphis gossypii</name>
    <name type="common">Cotton aphid</name>
    <dbReference type="NCBI Taxonomy" id="80765"/>
    <lineage>
        <taxon>Eukaryota</taxon>
        <taxon>Metazoa</taxon>
        <taxon>Ecdysozoa</taxon>
        <taxon>Arthropoda</taxon>
        <taxon>Hexapoda</taxon>
        <taxon>Insecta</taxon>
        <taxon>Pterygota</taxon>
        <taxon>Neoptera</taxon>
        <taxon>Paraneoptera</taxon>
        <taxon>Hemiptera</taxon>
        <taxon>Sternorrhyncha</taxon>
        <taxon>Aphidomorpha</taxon>
        <taxon>Aphidoidea</taxon>
        <taxon>Aphididae</taxon>
        <taxon>Aphidini</taxon>
        <taxon>Aphis</taxon>
        <taxon>Aphis</taxon>
    </lineage>
</organism>
<dbReference type="Pfam" id="PF00566">
    <property type="entry name" value="RabGAP-TBC"/>
    <property type="match status" value="1"/>
</dbReference>
<dbReference type="Pfam" id="PF15733">
    <property type="entry name" value="DUF4682"/>
    <property type="match status" value="1"/>
</dbReference>
<feature type="region of interest" description="Disordered" evidence="2">
    <location>
        <begin position="568"/>
        <end position="611"/>
    </location>
</feature>
<evidence type="ECO:0000256" key="1">
    <source>
        <dbReference type="ARBA" id="ARBA00067508"/>
    </source>
</evidence>
<reference evidence="4" key="2">
    <citation type="submission" date="2022-10" db="EMBL/GenBank/DDBJ databases">
        <authorList>
            <consortium name="ENA_rothamsted_submissions"/>
            <consortium name="culmorum"/>
            <person name="King R."/>
        </authorList>
    </citation>
    <scope>NUCLEOTIDE SEQUENCE</scope>
</reference>
<dbReference type="GO" id="GO:0005783">
    <property type="term" value="C:endoplasmic reticulum"/>
    <property type="evidence" value="ECO:0007669"/>
    <property type="project" value="TreeGrafter"/>
</dbReference>
<evidence type="ECO:0000256" key="2">
    <source>
        <dbReference type="SAM" id="MobiDB-lite"/>
    </source>
</evidence>
<dbReference type="InterPro" id="IPR032738">
    <property type="entry name" value="Tbc1d30_C"/>
</dbReference>
<dbReference type="SUPFAM" id="SSF47923">
    <property type="entry name" value="Ypt/Rab-GAP domain of gyp1p"/>
    <property type="match status" value="2"/>
</dbReference>
<name>A0A9P0NAW1_APHGO</name>
<feature type="region of interest" description="Disordered" evidence="2">
    <location>
        <begin position="58"/>
        <end position="83"/>
    </location>
</feature>
<dbReference type="InterPro" id="IPR035969">
    <property type="entry name" value="Rab-GAP_TBC_sf"/>
</dbReference>
<feature type="compositionally biased region" description="Polar residues" evidence="2">
    <location>
        <begin position="60"/>
        <end position="70"/>
    </location>
</feature>
<reference evidence="4" key="1">
    <citation type="submission" date="2022-02" db="EMBL/GenBank/DDBJ databases">
        <authorList>
            <person name="King R."/>
        </authorList>
    </citation>
    <scope>NUCLEOTIDE SEQUENCE</scope>
</reference>
<evidence type="ECO:0000313" key="4">
    <source>
        <dbReference type="EMBL" id="CAH1713988.1"/>
    </source>
</evidence>
<dbReference type="PROSITE" id="PS50086">
    <property type="entry name" value="TBC_RABGAP"/>
    <property type="match status" value="1"/>
</dbReference>
<dbReference type="PANTHER" id="PTHR13399:SF2">
    <property type="entry name" value="TRANSLOCON-ASSOCIATED PROTEIN SUBUNIT GAMMA"/>
    <property type="match status" value="1"/>
</dbReference>
<feature type="region of interest" description="Disordered" evidence="2">
    <location>
        <begin position="691"/>
        <end position="722"/>
    </location>
</feature>
<accession>A0A9P0NAW1</accession>
<dbReference type="Gene3D" id="1.10.472.80">
    <property type="entry name" value="Ypt/Rab-GAP domain of gyp1p, domain 3"/>
    <property type="match status" value="1"/>
</dbReference>
<dbReference type="EMBL" id="OU899034">
    <property type="protein sequence ID" value="CAH1713988.1"/>
    <property type="molecule type" value="Genomic_DNA"/>
</dbReference>
<feature type="compositionally biased region" description="Polar residues" evidence="2">
    <location>
        <begin position="881"/>
        <end position="894"/>
    </location>
</feature>
<protein>
    <recommendedName>
        <fullName evidence="1">TBC1 domain family member 30</fullName>
    </recommendedName>
</protein>
<evidence type="ECO:0000313" key="5">
    <source>
        <dbReference type="Proteomes" id="UP001154329"/>
    </source>
</evidence>
<sequence>MTATRYFTVDSVVQQVQPVASTATTATSTTTANSTTVIPSLERNGIVQVVAGYNGDRDQTATTAESSSLPKPTADHRPPSVHHLPVLTSTTTTTAVMITANSPSGDVQQQLLNRKRYSVTDLMDKLLEDIYRVGGGGSVASESSTDHMNWSDSGGRITISSNNGWSKRLTRKSVEELSTTVDLLRDQLNVCCETLVKALKRRDILIARRDAKCNMITALLHAYSMKRSEDTKMRFNMKPGPGDSDFEQWQSAMKMVARLPDGVPHEFRNTLWLTLAEKYLSSRNVEWPKVERFCFNDTTNPDDEELGVQIVKDLHRTGCSLFCGSSGLENQALLKRVLLGFARWNKAVGYCQGFNMLAALILQVMEKNESDALKVMIYLIEGVLPEGYFANNLRGLSVDMAVFRDLLRVRLQNLSRHLDRLQTESKDSGTSYEPPLTNVFTMQWFLTLFCNCLPQRTVLRVWDLIFLEGSTVLLKTALAIWDALSDRIMTVTSADEFYSIMAVLTREMLEFGLMDANNLINTISTMNELVEVKELRERYMYNINPWVSHVAKRGLRLFYTESDIEETDSDEDLDGKSSTAKNDRKDDFKIKHNKSSRSNRQPTTSLESEREKVALDISSLKKQYSKLKERQKQVQVILTAACNGQNFIGTSNSSAMNHLLFGKTALRCTSIGPIPGSIPLKYIQDVKKPEPKTEPHVLEKRTVSSSSSSSTSTELCDDPASDCCSERSVDDDVCNEEGDGNAKLVVDVVVECRTPDVKTSDDDISDVSLAEMLRANSEVLKRMCRGKAAIEDPESDLEERLPDLINNIGMLGESLTTFETSTENESITAVDSSTDEFRDLLTDEPQSATETSINDDSLHVFMDESLSSTEKVDRIIPPQQPKESQNNFEDSTTAEPKPFAPFPSKVRQPKRLGIELGLYSDGSN</sequence>
<dbReference type="PANTHER" id="PTHR13399">
    <property type="entry name" value="TRANSLOCON-ASSOCIATED PROTEIN TRAP , GAMMA SUBUNIT"/>
    <property type="match status" value="1"/>
</dbReference>
<feature type="compositionally biased region" description="Basic and acidic residues" evidence="2">
    <location>
        <begin position="691"/>
        <end position="702"/>
    </location>
</feature>
<feature type="compositionally biased region" description="Basic and acidic residues" evidence="2">
    <location>
        <begin position="581"/>
        <end position="590"/>
    </location>
</feature>